<feature type="transmembrane region" description="Helical" evidence="6">
    <location>
        <begin position="439"/>
        <end position="462"/>
    </location>
</feature>
<feature type="transmembrane region" description="Helical" evidence="6">
    <location>
        <begin position="21"/>
        <end position="42"/>
    </location>
</feature>
<dbReference type="PROSITE" id="PS51257">
    <property type="entry name" value="PROKAR_LIPOPROTEIN"/>
    <property type="match status" value="1"/>
</dbReference>
<dbReference type="Proteomes" id="UP000220133">
    <property type="component" value="Chromosome"/>
</dbReference>
<dbReference type="Pfam" id="PF12704">
    <property type="entry name" value="MacB_PCD"/>
    <property type="match status" value="2"/>
</dbReference>
<dbReference type="InterPro" id="IPR050250">
    <property type="entry name" value="Macrolide_Exporter_MacB"/>
</dbReference>
<feature type="domain" description="ABC3 transporter permease C-terminal" evidence="7">
    <location>
        <begin position="306"/>
        <end position="423"/>
    </location>
</feature>
<feature type="domain" description="MacB-like periplasmic core" evidence="8">
    <location>
        <begin position="538"/>
        <end position="654"/>
    </location>
</feature>
<accession>A0A291QS92</accession>
<feature type="domain" description="ABC3 transporter permease C-terminal" evidence="7">
    <location>
        <begin position="699"/>
        <end position="808"/>
    </location>
</feature>
<dbReference type="AlphaFoldDB" id="A0A291QS92"/>
<evidence type="ECO:0000256" key="1">
    <source>
        <dbReference type="ARBA" id="ARBA00004651"/>
    </source>
</evidence>
<dbReference type="PANTHER" id="PTHR30572">
    <property type="entry name" value="MEMBRANE COMPONENT OF TRANSPORTER-RELATED"/>
    <property type="match status" value="1"/>
</dbReference>
<dbReference type="GO" id="GO:0022857">
    <property type="term" value="F:transmembrane transporter activity"/>
    <property type="evidence" value="ECO:0007669"/>
    <property type="project" value="TreeGrafter"/>
</dbReference>
<evidence type="ECO:0000256" key="6">
    <source>
        <dbReference type="SAM" id="Phobius"/>
    </source>
</evidence>
<keyword evidence="2" id="KW-1003">Cell membrane</keyword>
<keyword evidence="4 6" id="KW-1133">Transmembrane helix</keyword>
<evidence type="ECO:0000256" key="4">
    <source>
        <dbReference type="ARBA" id="ARBA00022989"/>
    </source>
</evidence>
<keyword evidence="10" id="KW-1185">Reference proteome</keyword>
<sequence>MFFNYFKVAWRNLWRNKMFSTINVFGLALGLSCCMLLVAYIYHELSYDRHWNGKQNIYLLESDFFRESTGILKAATSSAPFAPALKEAFPQVKQTTRLFSNPGSDKILFHYTNKQQQKIASYQSKGYYVDSTFFDVFEYNFVEGNATSALAATNAIVLSENLARELFGGAPALGKFIEVESDMGKFNLEVTGVYDEGKNLSHINARFIMPLTMGWVADFIRSNDVEFAANNMFYTYIRLKDGYTQNDLEKLLPGFMETYAKKDLELMGIDKKIKLVPVDQIHFSVDISDYILSPTTSKLYLYIIASIAIFMLLIACINFMNLSTARAAKRAQEVGVRKSLGASKSLLIRQYLGESLFIAIISFIIAIFLAVLFLPLFNQLTERQLNYSVFLNPWMITISILLTLLTGFIAGSYPAFYLSRYNPVEVLKGKVTRGSSAVLLRKGLVIFQFCIAICLVIATLVIQFQMRFLNDSPLGFDKENQVVIPLRTPELREHYTVYKDRLLNDPRIVSAGATDYYPGVPNFSDFGLFRPGQSIDKAVVTKNTGVDFDYLPTLNVQLKEGRLFSKEYANDSIRGIIMNEAAAKALGFKPGENVAGATIVNEWHGKRTDLEVVGLVKNFHFSSLHEEIRPYVFMLSSYQNDFNYLLVRTKKGDVKDVLNMMEGKWKEIFPESPFVYSMLDSDFKSNYQADRQAANIVNTFTAIAIFISCIGLFGLVAFSTQQRTKEIGIRKVLGASVTQIVSLLSYDFLKLVVIAILLACPLAWWMMSKWLGAFAYSISVEWWMLAGAAVLALLIAIFTVGFQGIKAALVNPVTTIKSE</sequence>
<dbReference type="InterPro" id="IPR003838">
    <property type="entry name" value="ABC3_permease_C"/>
</dbReference>
<dbReference type="OrthoDB" id="5933722at2"/>
<protein>
    <submittedName>
        <fullName evidence="9">Macrolide ABC transporter permease</fullName>
    </submittedName>
</protein>
<proteinExistence type="predicted"/>
<evidence type="ECO:0000313" key="9">
    <source>
        <dbReference type="EMBL" id="ATL46830.1"/>
    </source>
</evidence>
<feature type="transmembrane region" description="Helical" evidence="6">
    <location>
        <begin position="394"/>
        <end position="418"/>
    </location>
</feature>
<evidence type="ECO:0000313" key="10">
    <source>
        <dbReference type="Proteomes" id="UP000220133"/>
    </source>
</evidence>
<dbReference type="PANTHER" id="PTHR30572:SF18">
    <property type="entry name" value="ABC-TYPE MACROLIDE FAMILY EXPORT SYSTEM PERMEASE COMPONENT 2"/>
    <property type="match status" value="1"/>
</dbReference>
<dbReference type="KEGG" id="cbae:COR50_06350"/>
<dbReference type="GO" id="GO:0005886">
    <property type="term" value="C:plasma membrane"/>
    <property type="evidence" value="ECO:0007669"/>
    <property type="project" value="UniProtKB-SubCell"/>
</dbReference>
<gene>
    <name evidence="9" type="ORF">COR50_06350</name>
</gene>
<dbReference type="InterPro" id="IPR025857">
    <property type="entry name" value="MacB_PCD"/>
</dbReference>
<evidence type="ECO:0000256" key="5">
    <source>
        <dbReference type="ARBA" id="ARBA00023136"/>
    </source>
</evidence>
<evidence type="ECO:0000259" key="8">
    <source>
        <dbReference type="Pfam" id="PF12704"/>
    </source>
</evidence>
<feature type="transmembrane region" description="Helical" evidence="6">
    <location>
        <begin position="748"/>
        <end position="767"/>
    </location>
</feature>
<organism evidence="9 10">
    <name type="scientific">Chitinophaga caeni</name>
    <dbReference type="NCBI Taxonomy" id="2029983"/>
    <lineage>
        <taxon>Bacteria</taxon>
        <taxon>Pseudomonadati</taxon>
        <taxon>Bacteroidota</taxon>
        <taxon>Chitinophagia</taxon>
        <taxon>Chitinophagales</taxon>
        <taxon>Chitinophagaceae</taxon>
        <taxon>Chitinophaga</taxon>
    </lineage>
</organism>
<keyword evidence="3 6" id="KW-0812">Transmembrane</keyword>
<feature type="domain" description="MacB-like periplasmic core" evidence="8">
    <location>
        <begin position="20"/>
        <end position="250"/>
    </location>
</feature>
<feature type="transmembrane region" description="Helical" evidence="6">
    <location>
        <begin position="696"/>
        <end position="718"/>
    </location>
</feature>
<feature type="transmembrane region" description="Helical" evidence="6">
    <location>
        <begin position="299"/>
        <end position="320"/>
    </location>
</feature>
<name>A0A291QS92_9BACT</name>
<feature type="transmembrane region" description="Helical" evidence="6">
    <location>
        <begin position="782"/>
        <end position="802"/>
    </location>
</feature>
<feature type="transmembrane region" description="Helical" evidence="6">
    <location>
        <begin position="351"/>
        <end position="374"/>
    </location>
</feature>
<comment type="subcellular location">
    <subcellularLocation>
        <location evidence="1">Cell membrane</location>
        <topology evidence="1">Multi-pass membrane protein</topology>
    </subcellularLocation>
</comment>
<evidence type="ECO:0000256" key="2">
    <source>
        <dbReference type="ARBA" id="ARBA00022475"/>
    </source>
</evidence>
<dbReference type="EMBL" id="CP023777">
    <property type="protein sequence ID" value="ATL46830.1"/>
    <property type="molecule type" value="Genomic_DNA"/>
</dbReference>
<evidence type="ECO:0000256" key="3">
    <source>
        <dbReference type="ARBA" id="ARBA00022692"/>
    </source>
</evidence>
<dbReference type="Pfam" id="PF02687">
    <property type="entry name" value="FtsX"/>
    <property type="match status" value="2"/>
</dbReference>
<evidence type="ECO:0000259" key="7">
    <source>
        <dbReference type="Pfam" id="PF02687"/>
    </source>
</evidence>
<reference evidence="9 10" key="1">
    <citation type="submission" date="2017-10" db="EMBL/GenBank/DDBJ databases">
        <title>Paenichitinophaga pekingensis gen. nov., sp. nov., isolated from activated sludge.</title>
        <authorList>
            <person name="Jin D."/>
            <person name="Kong X."/>
            <person name="Deng Y."/>
            <person name="Bai Z."/>
        </authorList>
    </citation>
    <scope>NUCLEOTIDE SEQUENCE [LARGE SCALE GENOMIC DNA]</scope>
    <source>
        <strain evidence="9 10">13</strain>
    </source>
</reference>
<keyword evidence="5 6" id="KW-0472">Membrane</keyword>
<dbReference type="RefSeq" id="WP_098193216.1">
    <property type="nucleotide sequence ID" value="NZ_CP023777.1"/>
</dbReference>